<keyword evidence="16" id="KW-1185">Reference proteome</keyword>
<evidence type="ECO:0000256" key="8">
    <source>
        <dbReference type="ARBA" id="ARBA00022840"/>
    </source>
</evidence>
<comment type="catalytic activity">
    <reaction evidence="11 13">
        <text>beta-nicotinamide D-ribonucleotide + ATP + H(+) = diphosphate + NAD(+)</text>
        <dbReference type="Rhea" id="RHEA:21360"/>
        <dbReference type="ChEBI" id="CHEBI:14649"/>
        <dbReference type="ChEBI" id="CHEBI:15378"/>
        <dbReference type="ChEBI" id="CHEBI:30616"/>
        <dbReference type="ChEBI" id="CHEBI:33019"/>
        <dbReference type="ChEBI" id="CHEBI:57540"/>
        <dbReference type="EC" id="2.7.7.1"/>
    </reaction>
</comment>
<comment type="catalytic activity">
    <reaction evidence="13">
        <text>nicotinate beta-D-ribonucleotide + ATP + H(+) = deamido-NAD(+) + diphosphate</text>
        <dbReference type="Rhea" id="RHEA:22860"/>
        <dbReference type="ChEBI" id="CHEBI:15378"/>
        <dbReference type="ChEBI" id="CHEBI:30616"/>
        <dbReference type="ChEBI" id="CHEBI:33019"/>
        <dbReference type="ChEBI" id="CHEBI:57502"/>
        <dbReference type="ChEBI" id="CHEBI:58437"/>
        <dbReference type="EC" id="2.7.7.18"/>
    </reaction>
</comment>
<dbReference type="InterPro" id="IPR014729">
    <property type="entry name" value="Rossmann-like_a/b/a_fold"/>
</dbReference>
<feature type="domain" description="Cytidyltransferase-like" evidence="14">
    <location>
        <begin position="62"/>
        <end position="258"/>
    </location>
</feature>
<dbReference type="GO" id="GO:0005759">
    <property type="term" value="C:mitochondrial matrix"/>
    <property type="evidence" value="ECO:0007669"/>
    <property type="project" value="UniProtKB-ARBA"/>
</dbReference>
<evidence type="ECO:0000256" key="11">
    <source>
        <dbReference type="ARBA" id="ARBA00049001"/>
    </source>
</evidence>
<dbReference type="EC" id="2.7.7.1" evidence="13"/>
<gene>
    <name evidence="15" type="ORF">K432DRAFT_324393</name>
</gene>
<dbReference type="FunFam" id="3.40.50.620:FF:000221">
    <property type="entry name" value="Nicotinamide/nicotinic acid mononucleotide adenylyltransferase 3"/>
    <property type="match status" value="1"/>
</dbReference>
<evidence type="ECO:0000256" key="2">
    <source>
        <dbReference type="ARBA" id="ARBA00004173"/>
    </source>
</evidence>
<dbReference type="GO" id="GO:0004515">
    <property type="term" value="F:nicotinate-nucleotide adenylyltransferase activity"/>
    <property type="evidence" value="ECO:0007669"/>
    <property type="project" value="UniProtKB-EC"/>
</dbReference>
<keyword evidence="6 13" id="KW-0548">Nucleotidyltransferase</keyword>
<evidence type="ECO:0000256" key="12">
    <source>
        <dbReference type="ARBA" id="ARBA00093425"/>
    </source>
</evidence>
<evidence type="ECO:0000256" key="1">
    <source>
        <dbReference type="ARBA" id="ARBA00001946"/>
    </source>
</evidence>
<dbReference type="EMBL" id="KV744890">
    <property type="protein sequence ID" value="OCK82374.1"/>
    <property type="molecule type" value="Genomic_DNA"/>
</dbReference>
<comment type="subcellular location">
    <subcellularLocation>
        <location evidence="2">Mitochondrion</location>
    </subcellularLocation>
</comment>
<dbReference type="NCBIfam" id="TIGR00482">
    <property type="entry name" value="nicotinate (nicotinamide) nucleotide adenylyltransferase"/>
    <property type="match status" value="1"/>
</dbReference>
<evidence type="ECO:0000256" key="10">
    <source>
        <dbReference type="ARBA" id="ARBA00023128"/>
    </source>
</evidence>
<evidence type="ECO:0000256" key="7">
    <source>
        <dbReference type="ARBA" id="ARBA00022741"/>
    </source>
</evidence>
<dbReference type="Pfam" id="PF01467">
    <property type="entry name" value="CTP_transf_like"/>
    <property type="match status" value="1"/>
</dbReference>
<dbReference type="GO" id="GO:0009435">
    <property type="term" value="P:NAD+ biosynthetic process"/>
    <property type="evidence" value="ECO:0007669"/>
    <property type="project" value="UniProtKB-UniPathway"/>
</dbReference>
<dbReference type="Proteomes" id="UP000250266">
    <property type="component" value="Unassembled WGS sequence"/>
</dbReference>
<dbReference type="OrthoDB" id="422187at2759"/>
<keyword evidence="5 13" id="KW-0808">Transferase</keyword>
<accession>A0A8E2EEM0</accession>
<comment type="cofactor">
    <cofactor evidence="1">
        <name>Mg(2+)</name>
        <dbReference type="ChEBI" id="CHEBI:18420"/>
    </cofactor>
</comment>
<dbReference type="SUPFAM" id="SSF52374">
    <property type="entry name" value="Nucleotidylyl transferase"/>
    <property type="match status" value="1"/>
</dbReference>
<dbReference type="EC" id="2.7.7.18" evidence="13"/>
<keyword evidence="4 13" id="KW-0662">Pyridine nucleotide biosynthesis</keyword>
<evidence type="ECO:0000313" key="16">
    <source>
        <dbReference type="Proteomes" id="UP000250266"/>
    </source>
</evidence>
<reference evidence="15 16" key="1">
    <citation type="journal article" date="2016" name="Nat. Commun.">
        <title>Ectomycorrhizal ecology is imprinted in the genome of the dominant symbiotic fungus Cenococcum geophilum.</title>
        <authorList>
            <consortium name="DOE Joint Genome Institute"/>
            <person name="Peter M."/>
            <person name="Kohler A."/>
            <person name="Ohm R.A."/>
            <person name="Kuo A."/>
            <person name="Krutzmann J."/>
            <person name="Morin E."/>
            <person name="Arend M."/>
            <person name="Barry K.W."/>
            <person name="Binder M."/>
            <person name="Choi C."/>
            <person name="Clum A."/>
            <person name="Copeland A."/>
            <person name="Grisel N."/>
            <person name="Haridas S."/>
            <person name="Kipfer T."/>
            <person name="LaButti K."/>
            <person name="Lindquist E."/>
            <person name="Lipzen A."/>
            <person name="Maire R."/>
            <person name="Meier B."/>
            <person name="Mihaltcheva S."/>
            <person name="Molinier V."/>
            <person name="Murat C."/>
            <person name="Poggeler S."/>
            <person name="Quandt C.A."/>
            <person name="Sperisen C."/>
            <person name="Tritt A."/>
            <person name="Tisserant E."/>
            <person name="Crous P.W."/>
            <person name="Henrissat B."/>
            <person name="Nehls U."/>
            <person name="Egli S."/>
            <person name="Spatafora J.W."/>
            <person name="Grigoriev I.V."/>
            <person name="Martin F.M."/>
        </authorList>
    </citation>
    <scope>NUCLEOTIDE SEQUENCE [LARGE SCALE GENOMIC DNA]</scope>
    <source>
        <strain evidence="15 16">CBS 459.81</strain>
    </source>
</reference>
<proteinExistence type="inferred from homology"/>
<evidence type="ECO:0000259" key="14">
    <source>
        <dbReference type="Pfam" id="PF01467"/>
    </source>
</evidence>
<keyword evidence="9 13" id="KW-0520">NAD</keyword>
<dbReference type="GO" id="GO:0000309">
    <property type="term" value="F:nicotinamide-nucleotide adenylyltransferase activity"/>
    <property type="evidence" value="ECO:0007669"/>
    <property type="project" value="UniProtKB-EC"/>
</dbReference>
<organism evidence="15 16">
    <name type="scientific">Lepidopterella palustris CBS 459.81</name>
    <dbReference type="NCBI Taxonomy" id="1314670"/>
    <lineage>
        <taxon>Eukaryota</taxon>
        <taxon>Fungi</taxon>
        <taxon>Dikarya</taxon>
        <taxon>Ascomycota</taxon>
        <taxon>Pezizomycotina</taxon>
        <taxon>Dothideomycetes</taxon>
        <taxon>Pleosporomycetidae</taxon>
        <taxon>Mytilinidiales</taxon>
        <taxon>Argynnaceae</taxon>
        <taxon>Lepidopterella</taxon>
    </lineage>
</organism>
<dbReference type="InterPro" id="IPR004821">
    <property type="entry name" value="Cyt_trans-like"/>
</dbReference>
<dbReference type="Gene3D" id="3.40.50.620">
    <property type="entry name" value="HUPs"/>
    <property type="match status" value="1"/>
</dbReference>
<keyword evidence="10" id="KW-0496">Mitochondrion</keyword>
<sequence length="286" mass="31988">MQAIDSPSYCSQDSMQDVTVSELQSHSPPATSHDFELETYSFPTQRLKPMLDNSTKTPLVLVACGSFSPPTHLHTRMFEMAADYVKENTEYEVIGGFLSPVGDAYKKAGLAPAIHRVQMCKLAADYDSPHCLPGSRTSWIAVDPWEALHTEYQPTAIVLDHFDQELNKNGGIDNGQGDKIKIHISLLAGADLIQTMSSPGVWSTDDLEHILGNFGVFIIERADIDVDEAIIALDRWKSNIHVVHQLISNDISSTKIRMQVKRDMSVRYLISDRVIEYINEHGLYRS</sequence>
<comment type="function">
    <text evidence="12">Catalyzes the formation of NAD(+) from nicotinamide mononucleotide (NMN) and ATP. Can also use the deamidated form; nicotinic acid mononucleotide (NaMN) as substrate with the same efficiency. Can use triazofurin monophosphate (TrMP) as substrate. Can also use GTP and ITP as nucleotide donors. Also catalyzes the reverse reaction, i.e. the pyrophosphorolytic cleavage of NAD(+). For the pyrophosphorolytic activity, can use NAD(+), NADH, NaAD, nicotinic acid adenine dinucleotide phosphate (NHD), nicotinamide guanine dinucleotide (NGD) as substrates. Fails to cleave phosphorylated dinucleotides NADP(+), NADPH and NaADP(+). Protects against axonal degeneration following injury. May be involved in the maintenance of axonal integrity. Also functions as a stress-response chaperone protein that prevents toxic aggregation of proteins; this function may be independent of its NAD(+) synthesis activity.</text>
</comment>
<evidence type="ECO:0000256" key="3">
    <source>
        <dbReference type="ARBA" id="ARBA00011881"/>
    </source>
</evidence>
<keyword evidence="8 13" id="KW-0067">ATP-binding</keyword>
<evidence type="ECO:0000256" key="9">
    <source>
        <dbReference type="ARBA" id="ARBA00023027"/>
    </source>
</evidence>
<evidence type="ECO:0000256" key="13">
    <source>
        <dbReference type="RuleBase" id="RU362021"/>
    </source>
</evidence>
<dbReference type="GO" id="GO:0005524">
    <property type="term" value="F:ATP binding"/>
    <property type="evidence" value="ECO:0007669"/>
    <property type="project" value="UniProtKB-KW"/>
</dbReference>
<dbReference type="UniPathway" id="UPA00253">
    <property type="reaction ID" value="UER00600"/>
</dbReference>
<protein>
    <recommendedName>
        <fullName evidence="13">Nicotinamide-nucleotide adenylyltransferase</fullName>
        <ecNumber evidence="13">2.7.7.1</ecNumber>
        <ecNumber evidence="13">2.7.7.18</ecNumber>
    </recommendedName>
</protein>
<keyword evidence="7 13" id="KW-0547">Nucleotide-binding</keyword>
<evidence type="ECO:0000313" key="15">
    <source>
        <dbReference type="EMBL" id="OCK82374.1"/>
    </source>
</evidence>
<comment type="pathway">
    <text evidence="13">Cofactor biosynthesis; NAD(+) biosynthesis; NAD(+) from nicotinamide D-ribonucleotide: step 1/1.</text>
</comment>
<dbReference type="PANTHER" id="PTHR12039">
    <property type="entry name" value="NICOTINAMIDE MONONUCLEOTIDE ADENYLYLTRANSFERASE"/>
    <property type="match status" value="1"/>
</dbReference>
<evidence type="ECO:0000256" key="5">
    <source>
        <dbReference type="ARBA" id="ARBA00022679"/>
    </source>
</evidence>
<name>A0A8E2EEM0_9PEZI</name>
<dbReference type="PANTHER" id="PTHR12039:SF0">
    <property type="entry name" value="NICOTINAMIDE-NUCLEOTIDE ADENYLYLTRANSFERASE"/>
    <property type="match status" value="1"/>
</dbReference>
<evidence type="ECO:0000256" key="6">
    <source>
        <dbReference type="ARBA" id="ARBA00022695"/>
    </source>
</evidence>
<dbReference type="AlphaFoldDB" id="A0A8E2EEM0"/>
<dbReference type="InterPro" id="IPR005248">
    <property type="entry name" value="NadD/NMNAT"/>
</dbReference>
<dbReference type="InterPro" id="IPR051182">
    <property type="entry name" value="Euk_NMN_adenylyltrnsfrase"/>
</dbReference>
<comment type="similarity">
    <text evidence="13">Belongs to the eukaryotic NMN adenylyltransferase family.</text>
</comment>
<comment type="subunit">
    <text evidence="3">Homotetramer.</text>
</comment>
<evidence type="ECO:0000256" key="4">
    <source>
        <dbReference type="ARBA" id="ARBA00022642"/>
    </source>
</evidence>